<dbReference type="PANTHER" id="PTHR13454">
    <property type="entry name" value="PROTEIN MCM10 HOMOLOG"/>
    <property type="match status" value="1"/>
</dbReference>
<feature type="compositionally biased region" description="Basic and acidic residues" evidence="2">
    <location>
        <begin position="304"/>
        <end position="318"/>
    </location>
</feature>
<feature type="compositionally biased region" description="Polar residues" evidence="2">
    <location>
        <begin position="217"/>
        <end position="231"/>
    </location>
</feature>
<feature type="compositionally biased region" description="Low complexity" evidence="2">
    <location>
        <begin position="732"/>
        <end position="747"/>
    </location>
</feature>
<dbReference type="InterPro" id="IPR015408">
    <property type="entry name" value="Znf_Mcm10/DnaG"/>
</dbReference>
<proteinExistence type="inferred from homology"/>
<name>A0ABR3XCM1_9EURO</name>
<feature type="compositionally biased region" description="Polar residues" evidence="2">
    <location>
        <begin position="354"/>
        <end position="367"/>
    </location>
</feature>
<evidence type="ECO:0000313" key="5">
    <source>
        <dbReference type="Proteomes" id="UP001583193"/>
    </source>
</evidence>
<dbReference type="Gene3D" id="2.40.50.140">
    <property type="entry name" value="Nucleic acid-binding proteins"/>
    <property type="match status" value="1"/>
</dbReference>
<feature type="region of interest" description="Disordered" evidence="2">
    <location>
        <begin position="727"/>
        <end position="835"/>
    </location>
</feature>
<feature type="compositionally biased region" description="Basic and acidic residues" evidence="2">
    <location>
        <begin position="144"/>
        <end position="154"/>
    </location>
</feature>
<organism evidence="4 5">
    <name type="scientific">Paecilomyces lecythidis</name>
    <dbReference type="NCBI Taxonomy" id="3004212"/>
    <lineage>
        <taxon>Eukaryota</taxon>
        <taxon>Fungi</taxon>
        <taxon>Dikarya</taxon>
        <taxon>Ascomycota</taxon>
        <taxon>Pezizomycotina</taxon>
        <taxon>Eurotiomycetes</taxon>
        <taxon>Eurotiomycetidae</taxon>
        <taxon>Eurotiales</taxon>
        <taxon>Thermoascaceae</taxon>
        <taxon>Paecilomyces</taxon>
    </lineage>
</organism>
<gene>
    <name evidence="4" type="ORF">Plec18167_006200</name>
</gene>
<comment type="caution">
    <text evidence="4">The sequence shown here is derived from an EMBL/GenBank/DDBJ whole genome shotgun (WGS) entry which is preliminary data.</text>
</comment>
<feature type="compositionally biased region" description="Polar residues" evidence="2">
    <location>
        <begin position="51"/>
        <end position="72"/>
    </location>
</feature>
<dbReference type="Proteomes" id="UP001583193">
    <property type="component" value="Unassembled WGS sequence"/>
</dbReference>
<dbReference type="InterPro" id="IPR012340">
    <property type="entry name" value="NA-bd_OB-fold"/>
</dbReference>
<feature type="compositionally biased region" description="Basic and acidic residues" evidence="2">
    <location>
        <begin position="185"/>
        <end position="194"/>
    </location>
</feature>
<evidence type="ECO:0000256" key="1">
    <source>
        <dbReference type="ARBA" id="ARBA00009679"/>
    </source>
</evidence>
<feature type="compositionally biased region" description="Basic and acidic residues" evidence="2">
    <location>
        <begin position="235"/>
        <end position="263"/>
    </location>
</feature>
<dbReference type="Pfam" id="PF09329">
    <property type="entry name" value="zf-primase"/>
    <property type="match status" value="1"/>
</dbReference>
<dbReference type="PANTHER" id="PTHR13454:SF11">
    <property type="entry name" value="PROTEIN MCM10 HOMOLOG"/>
    <property type="match status" value="1"/>
</dbReference>
<evidence type="ECO:0000259" key="3">
    <source>
        <dbReference type="Pfam" id="PF09329"/>
    </source>
</evidence>
<feature type="region of interest" description="Disordered" evidence="2">
    <location>
        <begin position="112"/>
        <end position="384"/>
    </location>
</feature>
<feature type="compositionally biased region" description="Polar residues" evidence="2">
    <location>
        <begin position="321"/>
        <end position="344"/>
    </location>
</feature>
<feature type="compositionally biased region" description="Acidic residues" evidence="2">
    <location>
        <begin position="82"/>
        <end position="94"/>
    </location>
</feature>
<feature type="region of interest" description="Disordered" evidence="2">
    <location>
        <begin position="1"/>
        <end position="95"/>
    </location>
</feature>
<reference evidence="4 5" key="1">
    <citation type="journal article" date="2024" name="IMA Fungus">
        <title>IMA Genome - F19 : A genome assembly and annotation guide to empower mycologists, including annotated draft genome sequences of Ceratocystis pirilliformis, Diaporthe australafricana, Fusarium ophioides, Paecilomyces lecythidis, and Sporothrix stenoceras.</title>
        <authorList>
            <person name="Aylward J."/>
            <person name="Wilson A.M."/>
            <person name="Visagie C.M."/>
            <person name="Spraker J."/>
            <person name="Barnes I."/>
            <person name="Buitendag C."/>
            <person name="Ceriani C."/>
            <person name="Del Mar Angel L."/>
            <person name="du Plessis D."/>
            <person name="Fuchs T."/>
            <person name="Gasser K."/>
            <person name="Kramer D."/>
            <person name="Li W."/>
            <person name="Munsamy K."/>
            <person name="Piso A."/>
            <person name="Price J.L."/>
            <person name="Sonnekus B."/>
            <person name="Thomas C."/>
            <person name="van der Nest A."/>
            <person name="van Dijk A."/>
            <person name="van Heerden A."/>
            <person name="van Vuuren N."/>
            <person name="Yilmaz N."/>
            <person name="Duong T.A."/>
            <person name="van der Merwe N.A."/>
            <person name="Wingfield M.J."/>
            <person name="Wingfield B.D."/>
        </authorList>
    </citation>
    <scope>NUCLEOTIDE SEQUENCE [LARGE SCALE GENOMIC DNA]</scope>
    <source>
        <strain evidence="4 5">CMW 18167</strain>
    </source>
</reference>
<feature type="compositionally biased region" description="Acidic residues" evidence="2">
    <location>
        <begin position="823"/>
        <end position="835"/>
    </location>
</feature>
<keyword evidence="5" id="KW-1185">Reference proteome</keyword>
<protein>
    <recommendedName>
        <fullName evidence="3">Zinc finger Mcm10/DnaG-type domain-containing protein</fullName>
    </recommendedName>
</protein>
<evidence type="ECO:0000313" key="4">
    <source>
        <dbReference type="EMBL" id="KAL1873683.1"/>
    </source>
</evidence>
<feature type="compositionally biased region" description="Polar residues" evidence="2">
    <location>
        <begin position="808"/>
        <end position="822"/>
    </location>
</feature>
<dbReference type="EMBL" id="JAVDPF010000021">
    <property type="protein sequence ID" value="KAL1873683.1"/>
    <property type="molecule type" value="Genomic_DNA"/>
</dbReference>
<comment type="similarity">
    <text evidence="1">Belongs to the MCM10 family.</text>
</comment>
<sequence length="835" mass="92659">MIQVSDIPISKYPSETPLTQHPVAVGEPSWPPKNPRDALLSSPSGRRKYQEMQSNRITSPLKRSSTTPNLQAKSHRLLQESIGEEDEDEEEDEETLKLKLAAIEARLRLKKLQKQAKTGRSSSDLEGEEAQSRPSPAISASRRLQRDIHGKGPEDEIQVPLSPTRKAAPPVEPESPRRFLLGIDKGMRGKDVSLRRPPNSRVSNRPESAYGAREGATSRSAYLSRTASASSPFRELPRPKSFSERIAESRSAEKDRRERAERSHKARSSAFQFDKAEMERFKTAAAEAQPASRSPTRSRPVESFSREDVLRSFHESKPTRQRSQTMPSMQANGFTRPSSSSRETQSFHERPRSQGRSDSPGARNQSHVPGEADEEKSAQAKAGDASKYEAFSSLHLSSRILPHSFLSRTLEDKKIITIPQLLKMVKAPDFELDVDGDYVVFGIVASKSDPRERKESKNVAKEADPFDEGLNNTNKYMAMTLTDLKWSVDLFLFDTAFPRYYKLSEGILIAVLNPTIMPPPPNKLDTNRFSLAISSSDDTILEIGYAQDIGFCKAVRKDGKTCHSWVDARKTEFCDFHIDVQIRRTQAQRMGVNNGTGMFGPGGRSGPRTGFFGGEKRGAPRNNGLKPEGAQYDFGTQSTFYVARAPRTNNNYDHSFDSTNPFKRGQSAASLIDADDPFLAAGMTGRGNDNKAERLRRRLAEQQNERNIKKLVTSGAATGIGGEYLRARVSENRPSSSSRSDSSTPASIMSRDDKSATSDFSLSGLRAQDVRLGPKKRAHDGDKPSNVVKKTRFITPKGIREAGRDSLGGTSELNSLVKTSNNDDYDDDDDELDII</sequence>
<feature type="compositionally biased region" description="Low complexity" evidence="2">
    <location>
        <begin position="132"/>
        <end position="142"/>
    </location>
</feature>
<feature type="compositionally biased region" description="Low complexity" evidence="2">
    <location>
        <begin position="195"/>
        <end position="206"/>
    </location>
</feature>
<evidence type="ECO:0000256" key="2">
    <source>
        <dbReference type="SAM" id="MobiDB-lite"/>
    </source>
</evidence>
<feature type="domain" description="Zinc finger Mcm10/DnaG-type" evidence="3">
    <location>
        <begin position="544"/>
        <end position="589"/>
    </location>
</feature>
<accession>A0ABR3XCM1</accession>
<dbReference type="InterPro" id="IPR040184">
    <property type="entry name" value="Mcm10"/>
</dbReference>